<sequence length="107" mass="12446">MNWKTLNELDQLDQIVEESHQHRVMILKHSTRCSISSMALNRLERSWEEDNNVTPYYLDLIQYRPISNTIAEKFGVEHQSPQVIVLENGKVVYTASHMGISYNEVLA</sequence>
<evidence type="ECO:0000313" key="1">
    <source>
        <dbReference type="EMBL" id="QWG02252.1"/>
    </source>
</evidence>
<dbReference type="Pfam" id="PF11009">
    <property type="entry name" value="BrxC"/>
    <property type="match status" value="1"/>
</dbReference>
<name>A0AAX1N4Y8_9BACT</name>
<reference evidence="1 2" key="1">
    <citation type="submission" date="2021-05" db="EMBL/GenBank/DDBJ databases">
        <title>Comparative genomic studies on the polysaccharide-degrading batcterial strains of the Flammeovirga genus.</title>
        <authorList>
            <person name="Zewei F."/>
            <person name="Zheng Z."/>
            <person name="Yu L."/>
            <person name="Ruyue G."/>
            <person name="Yanhong M."/>
            <person name="Yuanyuan C."/>
            <person name="Jingyan G."/>
            <person name="Wenjun H."/>
        </authorList>
    </citation>
    <scope>NUCLEOTIDE SEQUENCE [LARGE SCALE GENOMIC DNA]</scope>
    <source>
        <strain evidence="1 2">NBRC:100898</strain>
    </source>
</reference>
<dbReference type="AlphaFoldDB" id="A0AAX1N4Y8"/>
<dbReference type="Proteomes" id="UP000678679">
    <property type="component" value="Chromosome 1"/>
</dbReference>
<gene>
    <name evidence="1" type="primary">ytxJ</name>
    <name evidence="1" type="ORF">KMW28_01330</name>
</gene>
<organism evidence="1 2">
    <name type="scientific">Flammeovirga yaeyamensis</name>
    <dbReference type="NCBI Taxonomy" id="367791"/>
    <lineage>
        <taxon>Bacteria</taxon>
        <taxon>Pseudomonadati</taxon>
        <taxon>Bacteroidota</taxon>
        <taxon>Cytophagia</taxon>
        <taxon>Cytophagales</taxon>
        <taxon>Flammeovirgaceae</taxon>
        <taxon>Flammeovirga</taxon>
    </lineage>
</organism>
<keyword evidence="2" id="KW-1185">Reference proteome</keyword>
<dbReference type="EMBL" id="CP076132">
    <property type="protein sequence ID" value="QWG02252.1"/>
    <property type="molecule type" value="Genomic_DNA"/>
</dbReference>
<dbReference type="SUPFAM" id="SSF52833">
    <property type="entry name" value="Thioredoxin-like"/>
    <property type="match status" value="1"/>
</dbReference>
<evidence type="ECO:0000313" key="2">
    <source>
        <dbReference type="Proteomes" id="UP000678679"/>
    </source>
</evidence>
<dbReference type="NCBIfam" id="TIGR04019">
    <property type="entry name" value="B_thiol_YtxJ"/>
    <property type="match status" value="1"/>
</dbReference>
<dbReference type="RefSeq" id="WP_169664814.1">
    <property type="nucleotide sequence ID" value="NZ_CP076132.1"/>
</dbReference>
<dbReference type="InterPro" id="IPR036249">
    <property type="entry name" value="Thioredoxin-like_sf"/>
</dbReference>
<dbReference type="Gene3D" id="3.40.30.10">
    <property type="entry name" value="Glutaredoxin"/>
    <property type="match status" value="1"/>
</dbReference>
<protein>
    <submittedName>
        <fullName evidence="1">Bacillithiol system redox-active protein YtxJ</fullName>
    </submittedName>
</protein>
<dbReference type="InterPro" id="IPR022551">
    <property type="entry name" value="BrxC"/>
</dbReference>
<dbReference type="KEGG" id="fya:KMW28_01330"/>
<proteinExistence type="predicted"/>
<accession>A0AAX1N4Y8</accession>